<dbReference type="EMBL" id="PYNF01000018">
    <property type="protein sequence ID" value="PSU95746.1"/>
    <property type="molecule type" value="Genomic_DNA"/>
</dbReference>
<reference evidence="1 2" key="1">
    <citation type="submission" date="2018-01" db="EMBL/GenBank/DDBJ databases">
        <title>Whole genome sequencing of Histamine producing bacteria.</title>
        <authorList>
            <person name="Butler K."/>
        </authorList>
    </citation>
    <scope>NUCLEOTIDE SEQUENCE [LARGE SCALE GENOMIC DNA]</scope>
    <source>
        <strain evidence="1 2">FS-7.2</strain>
    </source>
</reference>
<name>A0A0B7J7P5_9GAMM</name>
<sequence length="113" mass="13167">MEANQNSTSMTRYDNKSYMAPMLYMSGFIEYYLWEDVCNEKYAQIVAYKVGRNNISLVGTAYFFSIKKYNHGGVFLNNVLGLDRSLNQIKIENIKIIFMLKAVLKHYNQLAIE</sequence>
<organism evidence="1 2">
    <name type="scientific">Photobacterium kishitanii</name>
    <dbReference type="NCBI Taxonomy" id="318456"/>
    <lineage>
        <taxon>Bacteria</taxon>
        <taxon>Pseudomonadati</taxon>
        <taxon>Pseudomonadota</taxon>
        <taxon>Gammaproteobacteria</taxon>
        <taxon>Vibrionales</taxon>
        <taxon>Vibrionaceae</taxon>
        <taxon>Photobacterium</taxon>
    </lineage>
</organism>
<protein>
    <submittedName>
        <fullName evidence="1">Uncharacterized protein</fullName>
    </submittedName>
</protein>
<gene>
    <name evidence="1" type="ORF">C9J27_17910</name>
</gene>
<dbReference type="GeneID" id="29943683"/>
<evidence type="ECO:0000313" key="1">
    <source>
        <dbReference type="EMBL" id="PSU95746.1"/>
    </source>
</evidence>
<accession>A0A2T3KEK3</accession>
<dbReference type="RefSeq" id="WP_036794533.1">
    <property type="nucleotide sequence ID" value="NZ_LN794352.1"/>
</dbReference>
<evidence type="ECO:0000313" key="2">
    <source>
        <dbReference type="Proteomes" id="UP000241426"/>
    </source>
</evidence>
<dbReference type="AlphaFoldDB" id="A0A0B7J7P5"/>
<dbReference type="Proteomes" id="UP000241426">
    <property type="component" value="Unassembled WGS sequence"/>
</dbReference>
<proteinExistence type="predicted"/>
<accession>A0A0B7J7P5</accession>
<comment type="caution">
    <text evidence="1">The sequence shown here is derived from an EMBL/GenBank/DDBJ whole genome shotgun (WGS) entry which is preliminary data.</text>
</comment>